<evidence type="ECO:0000256" key="3">
    <source>
        <dbReference type="ARBA" id="ARBA00022490"/>
    </source>
</evidence>
<dbReference type="Pfam" id="PF16574">
    <property type="entry name" value="CEP209_CC5"/>
    <property type="match status" value="1"/>
</dbReference>
<comment type="subcellular location">
    <subcellularLocation>
        <location evidence="1">Cytoplasm</location>
        <location evidence="1">Cytoskeleton</location>
        <location evidence="1">Cilium basal body</location>
    </subcellularLocation>
    <subcellularLocation>
        <location evidence="2">Cytoplasm</location>
        <location evidence="2">Cytoskeleton</location>
        <location evidence="2">Microtubule organizing center</location>
        <location evidence="2">Centrosome</location>
    </subcellularLocation>
</comment>
<feature type="coiled-coil region" evidence="8">
    <location>
        <begin position="1882"/>
        <end position="1931"/>
    </location>
</feature>
<feature type="coiled-coil region" evidence="8">
    <location>
        <begin position="1186"/>
        <end position="1341"/>
    </location>
</feature>
<feature type="coiled-coil region" evidence="8">
    <location>
        <begin position="1041"/>
        <end position="1089"/>
    </location>
</feature>
<feature type="coiled-coil region" evidence="8">
    <location>
        <begin position="1568"/>
        <end position="1599"/>
    </location>
</feature>
<feature type="region of interest" description="Disordered" evidence="9">
    <location>
        <begin position="353"/>
        <end position="380"/>
    </location>
</feature>
<evidence type="ECO:0000259" key="10">
    <source>
        <dbReference type="Pfam" id="PF16574"/>
    </source>
</evidence>
<comment type="caution">
    <text evidence="11">The sequence shown here is derived from an EMBL/GenBank/DDBJ whole genome shotgun (WGS) entry which is preliminary data.</text>
</comment>
<feature type="coiled-coil region" evidence="8">
    <location>
        <begin position="1445"/>
        <end position="1479"/>
    </location>
</feature>
<keyword evidence="12" id="KW-1185">Reference proteome</keyword>
<keyword evidence="5 8" id="KW-0175">Coiled coil</keyword>
<evidence type="ECO:0000313" key="11">
    <source>
        <dbReference type="EMBL" id="PIK62094.1"/>
    </source>
</evidence>
<evidence type="ECO:0000256" key="4">
    <source>
        <dbReference type="ARBA" id="ARBA00022794"/>
    </source>
</evidence>
<feature type="coiled-coil region" evidence="8">
    <location>
        <begin position="1690"/>
        <end position="1855"/>
    </location>
</feature>
<reference evidence="11 12" key="1">
    <citation type="journal article" date="2017" name="PLoS Biol.">
        <title>The sea cucumber genome provides insights into morphological evolution and visceral regeneration.</title>
        <authorList>
            <person name="Zhang X."/>
            <person name="Sun L."/>
            <person name="Yuan J."/>
            <person name="Sun Y."/>
            <person name="Gao Y."/>
            <person name="Zhang L."/>
            <person name="Li S."/>
            <person name="Dai H."/>
            <person name="Hamel J.F."/>
            <person name="Liu C."/>
            <person name="Yu Y."/>
            <person name="Liu S."/>
            <person name="Lin W."/>
            <person name="Guo K."/>
            <person name="Jin S."/>
            <person name="Xu P."/>
            <person name="Storey K.B."/>
            <person name="Huan P."/>
            <person name="Zhang T."/>
            <person name="Zhou Y."/>
            <person name="Zhang J."/>
            <person name="Lin C."/>
            <person name="Li X."/>
            <person name="Xing L."/>
            <person name="Huo D."/>
            <person name="Sun M."/>
            <person name="Wang L."/>
            <person name="Mercier A."/>
            <person name="Li F."/>
            <person name="Yang H."/>
            <person name="Xiang J."/>
        </authorList>
    </citation>
    <scope>NUCLEOTIDE SEQUENCE [LARGE SCALE GENOMIC DNA]</scope>
    <source>
        <strain evidence="11">Shaxun</strain>
        <tissue evidence="11">Muscle</tissue>
    </source>
</reference>
<feature type="coiled-coil region" evidence="8">
    <location>
        <begin position="2068"/>
        <end position="2159"/>
    </location>
</feature>
<evidence type="ECO:0000313" key="12">
    <source>
        <dbReference type="Proteomes" id="UP000230750"/>
    </source>
</evidence>
<dbReference type="OrthoDB" id="6351660at2759"/>
<organism evidence="11 12">
    <name type="scientific">Stichopus japonicus</name>
    <name type="common">Sea cucumber</name>
    <dbReference type="NCBI Taxonomy" id="307972"/>
    <lineage>
        <taxon>Eukaryota</taxon>
        <taxon>Metazoa</taxon>
        <taxon>Echinodermata</taxon>
        <taxon>Eleutherozoa</taxon>
        <taxon>Echinozoa</taxon>
        <taxon>Holothuroidea</taxon>
        <taxon>Aspidochirotacea</taxon>
        <taxon>Aspidochirotida</taxon>
        <taxon>Stichopodidae</taxon>
        <taxon>Apostichopus</taxon>
    </lineage>
</organism>
<keyword evidence="7" id="KW-0966">Cell projection</keyword>
<dbReference type="GO" id="GO:0034451">
    <property type="term" value="C:centriolar satellite"/>
    <property type="evidence" value="ECO:0007669"/>
    <property type="project" value="TreeGrafter"/>
</dbReference>
<protein>
    <submittedName>
        <fullName evidence="11">Putative centrosomal protein</fullName>
    </submittedName>
</protein>
<feature type="region of interest" description="Disordered" evidence="9">
    <location>
        <begin position="85"/>
        <end position="112"/>
    </location>
</feature>
<feature type="coiled-coil region" evidence="8">
    <location>
        <begin position="976"/>
        <end position="1010"/>
    </location>
</feature>
<evidence type="ECO:0000256" key="7">
    <source>
        <dbReference type="ARBA" id="ARBA00023273"/>
    </source>
</evidence>
<evidence type="ECO:0000256" key="1">
    <source>
        <dbReference type="ARBA" id="ARBA00004120"/>
    </source>
</evidence>
<dbReference type="PANTHER" id="PTHR18879">
    <property type="entry name" value="CENTROSOMAL PROTEIN OF 290 KDA"/>
    <property type="match status" value="1"/>
</dbReference>
<dbReference type="GO" id="GO:0097711">
    <property type="term" value="P:ciliary basal body-plasma membrane docking"/>
    <property type="evidence" value="ECO:0007669"/>
    <property type="project" value="TreeGrafter"/>
</dbReference>
<dbReference type="Proteomes" id="UP000230750">
    <property type="component" value="Unassembled WGS sequence"/>
</dbReference>
<keyword evidence="6" id="KW-0206">Cytoskeleton</keyword>
<dbReference type="GO" id="GO:0035869">
    <property type="term" value="C:ciliary transition zone"/>
    <property type="evidence" value="ECO:0007669"/>
    <property type="project" value="TreeGrafter"/>
</dbReference>
<sequence length="2374" mass="276823">MLVKATQAVVALEELEKMAANQGKENVYNEQGLKDQIQELEEENKRLQRMGGGAGSRDMRSLQNEIHELSRQVDLLQRELKDKDRELMKERKDGERFAQRAEDAEKETRELKRDNDLLKNDLRDYQRQMESQRESLLQKRGDDVEYQDKLRQKNRDLNEQLEEIQNLTEANDQLQKQVSDMSEKLKNAAEEMEWMSKDYSNLKLVLQKSDTVTESLNQENIILKEQISELSEQVQANTGTDDEVMQALNKKVDEWKTAMKVKDEEINQLNRVVRGLRDQLTASEIDTDKTSVQALATALKQKDSQLEVLKQELEQSAQEMEEQAQELEQLRQDAVKGGAPQVKLQNQVKQLKEAMKEQEREAKAAEERTQRADADAREKDRELNEALNRMREYEMGEYGLSDAVQEIKECKKKISQRDVNIEQLTQQVNKLDLRMNDLIEENEELRGRLGLDINQPIDMDQAKLSRGLQHQQDRALNQVLSKEVERLEEERIVLKKQIRTLASQRAQRAVALGLTSDDLVALDEYAVELKNRKKAAHRLEQDIGRAERESERLRQESSQHKVENKRLLEENGKLEKEMKNLVRAVHQSEGSGVNMDILGPSLERLLAAQVDQLTGRNEELRRELRQARNECDKSMVEFDKAKTKITRLEQELKDLRDLGQGGGVMTMQQMPLPQGLAVSSAEVISSLNEQLIQTLQELTTREEQLSKCDSALVIFRRKFAVLRHQQGLLYKEQQQTEDDWKKKEQEWKDEKVKLQEANSLLDSRVKEYNRLLDTLNQSGDEQQKRMSDVTRKITVLRVNEQALTRRYKACQDAENMLRKENLKLRNEVVDIQSAISERMGYLQRQKEMLQFKVASLQRSLDESVPSADLEKYARDYKELAVKYRDMLQNDNKLVARNARMDELESENAKLEENVEVLKKELSTEKEKLHTLEQAMQEFGNIEENYKGRSSGMDETRSLSKRLTVVEMKELNERQKADHAVRMQDKLRNTVHELEKRNMELEDKFETLTKINLAAQKTEEELRDELSKCVTKAVSDIDRRKIVDLEKSNHTLSLENERLKEMVDVSNFQNKALEAQQISREKEVQSLRQQLLDIQTQSDEKAIIGKLHHHIVALQVSEGTAVRKLEAATTKIRQLEVQLLRMDKHLDEREQSLYHCQVDSRNRSRHLRLTIQELRRQYSGTAPLADLEKFSKVMMQLKQDKEKMEKEMKVIKHEREEVNTQLLELEVKHQGLQELIQTLKDSRGAAKVSEWHAKMQEVRLQDLRLNRQISRLQQQFKYQENMISTHEQTINNLEKENIHIGHQAEERQLLWEHREAELERMIDSLERQQKQMADAAHRFEEATGSLPDPSLPVASQLEHAIRTIKIHIKTILDFKEEKKQYDKKLSESDQRLKEVESNLLTRDKIINELRLRLPASSDRDEVIKDGMSAGVAFKEIVDCCEHKQALQVAQTQIEGLQIRIQQKEENLQKYIDLLDQSRQESADESKNYMQEIHQLQVKLHAQSDIAFNKFKKAAMDLASKPAAPVPGSKELAKLHELEDIVAQQDNSLAAMSLKLKAAQTETAKWKDVLQRTQADNKQKKERLQEIHEEEKGELQKEIERHLITISEREGDIKLLNEQLDQQIQANTKAPSATMKALVERLKNELALKEGQHKSLSQALLQLRADMVETAQESAKAHASEQEQQINVQALVDKETKKIKEHADELQAKMEKARKEVKRQKDKVASLTDELDGLRKEVERRRHVSTKVEEEKMEIEKKMRDLESSRSDLHQVPERDVPDVAVLQKRIRALQGQISDLKKTEGKETEDPKRMQSAVEVARWEESKKWEKKLENMRSKIKDKDKEIDQLQKSYKMMKDIHERSERIKTSRNSELFSKQTGPTQTEMDELNEKNRRLQDEVFTLRRQQSFTQDSTVQELENRNQFLTGKVSDLQKQLIEKEMVTSRPASVLSATAPRSSLHDEDNNLQKKVLELSQENIELRFELEQAKVDLPRLKERVTDLQRYNDALKADLEKAKRKLKGSSSHGSSKGTSGKSIPELERTIGLMKKVVERVQTENETLKKAPGVTTQTEIHSLREENKTLKSELEKLKLQVGGQLSTRYENTQRGIAKMVSENDRLRQDLHREVESAEKHRINHSRALRDKERLERQIEEVKEKQEIEQARGPKLETADSKSWKSIVVTRMYEEKMKGMEEEMDKKNSSLGDMKRLLRDAAHREQELLHEVRDLQEKVSVLEKFPNDITSDSDLVQQLQHTRLKVNRLENEKAELLNEMKIRKLQTGAENGTEDSEFVERLRSNTKLMEENVEIRTELKTKELESEKIKRENEKLRGELEQFDPSFFEEIEDLKYNYREAMQRNVQYEEELRNLSQQFGVTVHIPP</sequence>
<evidence type="ECO:0000256" key="9">
    <source>
        <dbReference type="SAM" id="MobiDB-lite"/>
    </source>
</evidence>
<evidence type="ECO:0000256" key="8">
    <source>
        <dbReference type="SAM" id="Coils"/>
    </source>
</evidence>
<feature type="compositionally biased region" description="Low complexity" evidence="9">
    <location>
        <begin position="2017"/>
        <end position="2031"/>
    </location>
</feature>
<evidence type="ECO:0000256" key="6">
    <source>
        <dbReference type="ARBA" id="ARBA00023212"/>
    </source>
</evidence>
<dbReference type="EMBL" id="MRZV01000019">
    <property type="protein sequence ID" value="PIK62094.1"/>
    <property type="molecule type" value="Genomic_DNA"/>
</dbReference>
<dbReference type="GO" id="GO:1905349">
    <property type="term" value="P:ciliary transition zone assembly"/>
    <property type="evidence" value="ECO:0007669"/>
    <property type="project" value="TreeGrafter"/>
</dbReference>
<feature type="region of interest" description="Disordered" evidence="9">
    <location>
        <begin position="2011"/>
        <end position="2034"/>
    </location>
</feature>
<keyword evidence="4" id="KW-0970">Cilium biogenesis/degradation</keyword>
<gene>
    <name evidence="11" type="ORF">BSL78_00977</name>
</gene>
<dbReference type="PANTHER" id="PTHR18879:SF20">
    <property type="entry name" value="CENTROSOMAL PROTEIN OF 290 KDA"/>
    <property type="match status" value="1"/>
</dbReference>
<proteinExistence type="predicted"/>
<feature type="coiled-coil region" evidence="8">
    <location>
        <begin position="2205"/>
        <end position="2365"/>
    </location>
</feature>
<accession>A0A2G8LPD4</accession>
<feature type="coiled-coil region" evidence="8">
    <location>
        <begin position="869"/>
        <end position="934"/>
    </location>
</feature>
<feature type="coiled-coil region" evidence="8">
    <location>
        <begin position="730"/>
        <end position="785"/>
    </location>
</feature>
<keyword evidence="3" id="KW-0963">Cytoplasm</keyword>
<dbReference type="GO" id="GO:1905515">
    <property type="term" value="P:non-motile cilium assembly"/>
    <property type="evidence" value="ECO:0007669"/>
    <property type="project" value="TreeGrafter"/>
</dbReference>
<dbReference type="InterPro" id="IPR026201">
    <property type="entry name" value="Cep290"/>
</dbReference>
<evidence type="ECO:0000256" key="5">
    <source>
        <dbReference type="ARBA" id="ARBA00023054"/>
    </source>
</evidence>
<dbReference type="STRING" id="307972.A0A2G8LPD4"/>
<feature type="domain" description="Centrosomal protein of 290kDa coiled-coil region" evidence="10">
    <location>
        <begin position="1193"/>
        <end position="1319"/>
    </location>
</feature>
<dbReference type="InterPro" id="IPR032321">
    <property type="entry name" value="Cep209_CC5"/>
</dbReference>
<name>A0A2G8LPD4_STIJA</name>
<evidence type="ECO:0000256" key="2">
    <source>
        <dbReference type="ARBA" id="ARBA00004300"/>
    </source>
</evidence>